<gene>
    <name evidence="1" type="ORF">AVEN_53630_1</name>
</gene>
<proteinExistence type="predicted"/>
<accession>A0A4Y2RK76</accession>
<comment type="caution">
    <text evidence="1">The sequence shown here is derived from an EMBL/GenBank/DDBJ whole genome shotgun (WGS) entry which is preliminary data.</text>
</comment>
<dbReference type="Proteomes" id="UP000499080">
    <property type="component" value="Unassembled WGS sequence"/>
</dbReference>
<reference evidence="1 2" key="1">
    <citation type="journal article" date="2019" name="Sci. Rep.">
        <title>Orb-weaving spider Araneus ventricosus genome elucidates the spidroin gene catalogue.</title>
        <authorList>
            <person name="Kono N."/>
            <person name="Nakamura H."/>
            <person name="Ohtoshi R."/>
            <person name="Moran D.A.P."/>
            <person name="Shinohara A."/>
            <person name="Yoshida Y."/>
            <person name="Fujiwara M."/>
            <person name="Mori M."/>
            <person name="Tomita M."/>
            <person name="Arakawa K."/>
        </authorList>
    </citation>
    <scope>NUCLEOTIDE SEQUENCE [LARGE SCALE GENOMIC DNA]</scope>
</reference>
<sequence>MEKCQIQWEKGKLGRSTFDVLPKVSTKSNHWPRQLTQFVTGPFPKYLHRFGKHPYNNCACGKEGWPFHFASSCPFIISYHYHYTDTPITTL</sequence>
<evidence type="ECO:0000313" key="1">
    <source>
        <dbReference type="EMBL" id="GBN76113.1"/>
    </source>
</evidence>
<evidence type="ECO:0000313" key="2">
    <source>
        <dbReference type="Proteomes" id="UP000499080"/>
    </source>
</evidence>
<dbReference type="EMBL" id="BGPR01017424">
    <property type="protein sequence ID" value="GBN76113.1"/>
    <property type="molecule type" value="Genomic_DNA"/>
</dbReference>
<name>A0A4Y2RK76_ARAVE</name>
<organism evidence="1 2">
    <name type="scientific">Araneus ventricosus</name>
    <name type="common">Orbweaver spider</name>
    <name type="synonym">Epeira ventricosa</name>
    <dbReference type="NCBI Taxonomy" id="182803"/>
    <lineage>
        <taxon>Eukaryota</taxon>
        <taxon>Metazoa</taxon>
        <taxon>Ecdysozoa</taxon>
        <taxon>Arthropoda</taxon>
        <taxon>Chelicerata</taxon>
        <taxon>Arachnida</taxon>
        <taxon>Araneae</taxon>
        <taxon>Araneomorphae</taxon>
        <taxon>Entelegynae</taxon>
        <taxon>Araneoidea</taxon>
        <taxon>Araneidae</taxon>
        <taxon>Araneus</taxon>
    </lineage>
</organism>
<protein>
    <submittedName>
        <fullName evidence="1">Uncharacterized protein</fullName>
    </submittedName>
</protein>
<dbReference type="OrthoDB" id="8058917at2759"/>
<keyword evidence="2" id="KW-1185">Reference proteome</keyword>
<dbReference type="AlphaFoldDB" id="A0A4Y2RK76"/>